<protein>
    <submittedName>
        <fullName evidence="2">Uncharacterized protein</fullName>
    </submittedName>
</protein>
<name>A0A397SV58_9GLOM</name>
<evidence type="ECO:0000256" key="1">
    <source>
        <dbReference type="SAM" id="Phobius"/>
    </source>
</evidence>
<evidence type="ECO:0000313" key="2">
    <source>
        <dbReference type="EMBL" id="RIA89602.1"/>
    </source>
</evidence>
<comment type="caution">
    <text evidence="2">The sequence shown here is derived from an EMBL/GenBank/DDBJ whole genome shotgun (WGS) entry which is preliminary data.</text>
</comment>
<organism evidence="2 3">
    <name type="scientific">Glomus cerebriforme</name>
    <dbReference type="NCBI Taxonomy" id="658196"/>
    <lineage>
        <taxon>Eukaryota</taxon>
        <taxon>Fungi</taxon>
        <taxon>Fungi incertae sedis</taxon>
        <taxon>Mucoromycota</taxon>
        <taxon>Glomeromycotina</taxon>
        <taxon>Glomeromycetes</taxon>
        <taxon>Glomerales</taxon>
        <taxon>Glomeraceae</taxon>
        <taxon>Glomus</taxon>
    </lineage>
</organism>
<keyword evidence="3" id="KW-1185">Reference proteome</keyword>
<accession>A0A397SV58</accession>
<sequence>MEKFLVFSNYSSLSLNNNKKNFERNEMVSLSNGEFQSRVLNGSGKTRPPPYPTNIMSYIIFFLIIYVGWNYLILPGWMIVGCGGGGGNIGSSIQEKQLVIWVKHPQHTDPVKVHVSYNADIADVKKVVRQELQPALDKESLGRVLLLSPELGRLSPPTLIRKVVLDKNENLIVFVDNLESRLFLKTLTTDRLPLQVNAPLCLKTDEAYIVVAKILMGSYSQQDITALKNNLCESSIESWSSRYSYAGR</sequence>
<dbReference type="EMBL" id="QKYT01000213">
    <property type="protein sequence ID" value="RIA89602.1"/>
    <property type="molecule type" value="Genomic_DNA"/>
</dbReference>
<evidence type="ECO:0000313" key="3">
    <source>
        <dbReference type="Proteomes" id="UP000265703"/>
    </source>
</evidence>
<keyword evidence="1" id="KW-1133">Transmembrane helix</keyword>
<dbReference type="OrthoDB" id="2392324at2759"/>
<feature type="transmembrane region" description="Helical" evidence="1">
    <location>
        <begin position="55"/>
        <end position="74"/>
    </location>
</feature>
<keyword evidence="1" id="KW-0472">Membrane</keyword>
<gene>
    <name evidence="2" type="ORF">C1645_771862</name>
</gene>
<dbReference type="AlphaFoldDB" id="A0A397SV58"/>
<keyword evidence="1" id="KW-0812">Transmembrane</keyword>
<reference evidence="2 3" key="1">
    <citation type="submission" date="2018-06" db="EMBL/GenBank/DDBJ databases">
        <title>Comparative genomics reveals the genomic features of Rhizophagus irregularis, R. cerebriforme, R. diaphanum and Gigaspora rosea, and their symbiotic lifestyle signature.</title>
        <authorList>
            <person name="Morin E."/>
            <person name="San Clemente H."/>
            <person name="Chen E.C.H."/>
            <person name="De La Providencia I."/>
            <person name="Hainaut M."/>
            <person name="Kuo A."/>
            <person name="Kohler A."/>
            <person name="Murat C."/>
            <person name="Tang N."/>
            <person name="Roy S."/>
            <person name="Loubradou J."/>
            <person name="Henrissat B."/>
            <person name="Grigoriev I.V."/>
            <person name="Corradi N."/>
            <person name="Roux C."/>
            <person name="Martin F.M."/>
        </authorList>
    </citation>
    <scope>NUCLEOTIDE SEQUENCE [LARGE SCALE GENOMIC DNA]</scope>
    <source>
        <strain evidence="2 3">DAOM 227022</strain>
    </source>
</reference>
<proteinExistence type="predicted"/>
<dbReference type="Proteomes" id="UP000265703">
    <property type="component" value="Unassembled WGS sequence"/>
</dbReference>